<feature type="compositionally biased region" description="Low complexity" evidence="2">
    <location>
        <begin position="9"/>
        <end position="22"/>
    </location>
</feature>
<keyword evidence="3" id="KW-1133">Transmembrane helix</keyword>
<evidence type="ECO:0000313" key="5">
    <source>
        <dbReference type="WBParaSite" id="TCONS_00001881.p1"/>
    </source>
</evidence>
<accession>A0AAF5CUL1</accession>
<keyword evidence="3" id="KW-0472">Membrane</keyword>
<dbReference type="GO" id="GO:0042058">
    <property type="term" value="P:regulation of epidermal growth factor receptor signaling pathway"/>
    <property type="evidence" value="ECO:0007669"/>
    <property type="project" value="TreeGrafter"/>
</dbReference>
<dbReference type="PANTHER" id="PTHR45965">
    <property type="entry name" value="INACTIVE RHOMBOID PROTEIN"/>
    <property type="match status" value="1"/>
</dbReference>
<organism evidence="4 5">
    <name type="scientific">Strongyloides stercoralis</name>
    <name type="common">Threadworm</name>
    <dbReference type="NCBI Taxonomy" id="6248"/>
    <lineage>
        <taxon>Eukaryota</taxon>
        <taxon>Metazoa</taxon>
        <taxon>Ecdysozoa</taxon>
        <taxon>Nematoda</taxon>
        <taxon>Chromadorea</taxon>
        <taxon>Rhabditida</taxon>
        <taxon>Tylenchina</taxon>
        <taxon>Panagrolaimomorpha</taxon>
        <taxon>Strongyloidoidea</taxon>
        <taxon>Strongyloididae</taxon>
        <taxon>Strongyloides</taxon>
    </lineage>
</organism>
<feature type="transmembrane region" description="Helical" evidence="3">
    <location>
        <begin position="444"/>
        <end position="462"/>
    </location>
</feature>
<feature type="transmembrane region" description="Helical" evidence="3">
    <location>
        <begin position="468"/>
        <end position="489"/>
    </location>
</feature>
<feature type="transmembrane region" description="Helical" evidence="3">
    <location>
        <begin position="207"/>
        <end position="226"/>
    </location>
</feature>
<dbReference type="InterPro" id="IPR051512">
    <property type="entry name" value="Inactive_Rhomboid"/>
</dbReference>
<dbReference type="PANTHER" id="PTHR45965:SF3">
    <property type="entry name" value="INACTIVE RHOMBOID PROTEIN 1"/>
    <property type="match status" value="1"/>
</dbReference>
<evidence type="ECO:0000256" key="1">
    <source>
        <dbReference type="ARBA" id="ARBA00009045"/>
    </source>
</evidence>
<evidence type="ECO:0000256" key="2">
    <source>
        <dbReference type="SAM" id="MobiDB-lite"/>
    </source>
</evidence>
<dbReference type="AlphaFoldDB" id="A0AAF5CUL1"/>
<sequence>WLKFHSMHSTNNSTDSVSNSSQNNKSIVNFITASPRNNHDSLITKKITPPQCSQNRQQIQSSIRITSNFHSTDTSSLEFMLNKSNDSKGFQIFKNILILPQANRSIRYNHEPRFQGQRNLHRSSSKCFLLKLFQFLINWDVIKKESKRKTPITWTLILMITLLFILKCFTSQFRPILTSIESTYNNSNNQDPYDEVQLNHLKVLPSWYLSITTIDMVQTFALYYPLIAKTKYITEVFNYTNNREKGSQCCDDLKYNVSYQTIVGVKCLGRNRKHLTKNRYLFDGNICGIDPLYCHQNNKDDYSLPRDVINYPIDITCHYSSNHNRRFDEIMINIPYKPCTFGIHGRCELMNEKKCNWISGYYHFEAHLCSQVDGIQDLEFLGNDWRIIWMVNSKILLFLENYLSLFTRIVISLISVESFLSLLVVLFMILHGVLILERQHSVEVVLPLYIFYSKIAGLTNLYIQPNIPHYTCFNVILALFSLSNIYPKILSGSNTIFKNRLYYLFLFIFTFFINPSTPIITPWANITTGIITFLQRTYILYPSKNFSLRKQNIVMITSLIFFLLPVEWIITPLSSDIVQDFYCDFFPSTEDCIYYNNLRAINFDFFKKLTIL</sequence>
<feature type="transmembrane region" description="Helical" evidence="3">
    <location>
        <begin position="152"/>
        <end position="173"/>
    </location>
</feature>
<reference evidence="5" key="1">
    <citation type="submission" date="2024-02" db="UniProtKB">
        <authorList>
            <consortium name="WormBaseParasite"/>
        </authorList>
    </citation>
    <scope>IDENTIFICATION</scope>
</reference>
<feature type="transmembrane region" description="Helical" evidence="3">
    <location>
        <begin position="553"/>
        <end position="570"/>
    </location>
</feature>
<dbReference type="WBParaSite" id="TCONS_00001881.p1">
    <property type="protein sequence ID" value="TCONS_00001881.p1"/>
    <property type="gene ID" value="XLOC_001781"/>
</dbReference>
<feature type="transmembrane region" description="Helical" evidence="3">
    <location>
        <begin position="420"/>
        <end position="437"/>
    </location>
</feature>
<keyword evidence="4" id="KW-1185">Reference proteome</keyword>
<dbReference type="GO" id="GO:0005789">
    <property type="term" value="C:endoplasmic reticulum membrane"/>
    <property type="evidence" value="ECO:0007669"/>
    <property type="project" value="TreeGrafter"/>
</dbReference>
<feature type="region of interest" description="Disordered" evidence="2">
    <location>
        <begin position="1"/>
        <end position="22"/>
    </location>
</feature>
<keyword evidence="3" id="KW-0812">Transmembrane</keyword>
<evidence type="ECO:0000313" key="4">
    <source>
        <dbReference type="Proteomes" id="UP000035681"/>
    </source>
</evidence>
<protein>
    <submittedName>
        <fullName evidence="5">Uncharacterized protein</fullName>
    </submittedName>
</protein>
<name>A0AAF5CUL1_STRER</name>
<dbReference type="Proteomes" id="UP000035681">
    <property type="component" value="Unplaced"/>
</dbReference>
<feature type="transmembrane region" description="Helical" evidence="3">
    <location>
        <begin position="501"/>
        <end position="517"/>
    </location>
</feature>
<proteinExistence type="inferred from homology"/>
<comment type="similarity">
    <text evidence="1">Belongs to the peptidase S54 family.</text>
</comment>
<evidence type="ECO:0000256" key="3">
    <source>
        <dbReference type="SAM" id="Phobius"/>
    </source>
</evidence>
<dbReference type="GO" id="GO:0050708">
    <property type="term" value="P:regulation of protein secretion"/>
    <property type="evidence" value="ECO:0007669"/>
    <property type="project" value="TreeGrafter"/>
</dbReference>